<dbReference type="EnsemblBacteria" id="AAF30978">
    <property type="protein sequence ID" value="AAF30978"/>
    <property type="gene ID" value="UU564.1"/>
</dbReference>
<name>Q9PPS5_UREPA</name>
<dbReference type="STRING" id="273119.UU564.1"/>
<dbReference type="AlphaFoldDB" id="Q9PPS5"/>
<dbReference type="HOGENOM" id="CLU_2496967_0_0_14"/>
<dbReference type="EMBL" id="AF222894">
    <property type="protein sequence ID" value="AAF30978.1"/>
    <property type="molecule type" value="Genomic_DNA"/>
</dbReference>
<sequence>MLWDYFLFSYILALKSYVKEPTLPLIYFDLLKIHFVNNASTLINFNCINIHLINNRNANNNKTRAKNTFAIKNANGMIKKFILIII</sequence>
<proteinExistence type="predicted"/>
<keyword evidence="2" id="KW-1185">Reference proteome</keyword>
<reference evidence="1 2" key="1">
    <citation type="journal article" date="2000" name="Nature">
        <title>The complete sequence of the mucosal pathogen Ureaplasma urealyticum.</title>
        <authorList>
            <person name="Glass J.I."/>
            <person name="Lefkowitz E.J."/>
            <person name="Glass J.S."/>
            <person name="Heiner C.R."/>
            <person name="Chen E.Y."/>
            <person name="Cassell G.H."/>
        </authorList>
    </citation>
    <scope>NUCLEOTIDE SEQUENCE [LARGE SCALE GENOMIC DNA]</scope>
    <source>
        <strain evidence="1 2">ATCC 700970</strain>
    </source>
</reference>
<organism evidence="1 2">
    <name type="scientific">Ureaplasma parvum serovar 3 (strain ATCC 700970)</name>
    <dbReference type="NCBI Taxonomy" id="273119"/>
    <lineage>
        <taxon>Bacteria</taxon>
        <taxon>Bacillati</taxon>
        <taxon>Mycoplasmatota</taxon>
        <taxon>Mycoplasmoidales</taxon>
        <taxon>Mycoplasmoidaceae</taxon>
        <taxon>Ureaplasma</taxon>
    </lineage>
</organism>
<evidence type="ECO:0000313" key="1">
    <source>
        <dbReference type="EMBL" id="AAF30978.1"/>
    </source>
</evidence>
<evidence type="ECO:0000313" key="2">
    <source>
        <dbReference type="Proteomes" id="UP000000423"/>
    </source>
</evidence>
<dbReference type="KEGG" id="uur:UU564.1"/>
<gene>
    <name evidence="1" type="ordered locus">UU564.1</name>
</gene>
<protein>
    <submittedName>
        <fullName evidence="1">Unique hypothetical</fullName>
    </submittedName>
</protein>
<dbReference type="Proteomes" id="UP000000423">
    <property type="component" value="Chromosome"/>
</dbReference>
<accession>Q9PPS5</accession>